<feature type="signal peptide" evidence="1">
    <location>
        <begin position="1"/>
        <end position="21"/>
    </location>
</feature>
<keyword evidence="1" id="KW-0732">Signal</keyword>
<dbReference type="Proteomes" id="UP000078200">
    <property type="component" value="Unassembled WGS sequence"/>
</dbReference>
<keyword evidence="3" id="KW-1185">Reference proteome</keyword>
<dbReference type="VEuPathDB" id="VectorBase:GAUT035033"/>
<evidence type="ECO:0000313" key="3">
    <source>
        <dbReference type="Proteomes" id="UP000078200"/>
    </source>
</evidence>
<evidence type="ECO:0000256" key="1">
    <source>
        <dbReference type="SAM" id="SignalP"/>
    </source>
</evidence>
<dbReference type="AlphaFoldDB" id="A0A1A9VET4"/>
<proteinExistence type="predicted"/>
<reference evidence="2" key="1">
    <citation type="submission" date="2020-05" db="UniProtKB">
        <authorList>
            <consortium name="EnsemblMetazoa"/>
        </authorList>
    </citation>
    <scope>IDENTIFICATION</scope>
    <source>
        <strain evidence="2">TTRI</strain>
    </source>
</reference>
<organism evidence="2 3">
    <name type="scientific">Glossina austeni</name>
    <name type="common">Savannah tsetse fly</name>
    <dbReference type="NCBI Taxonomy" id="7395"/>
    <lineage>
        <taxon>Eukaryota</taxon>
        <taxon>Metazoa</taxon>
        <taxon>Ecdysozoa</taxon>
        <taxon>Arthropoda</taxon>
        <taxon>Hexapoda</taxon>
        <taxon>Insecta</taxon>
        <taxon>Pterygota</taxon>
        <taxon>Neoptera</taxon>
        <taxon>Endopterygota</taxon>
        <taxon>Diptera</taxon>
        <taxon>Brachycera</taxon>
        <taxon>Muscomorpha</taxon>
        <taxon>Hippoboscoidea</taxon>
        <taxon>Glossinidae</taxon>
        <taxon>Glossina</taxon>
    </lineage>
</organism>
<evidence type="ECO:0000313" key="2">
    <source>
        <dbReference type="EnsemblMetazoa" id="GAUT035033-PA"/>
    </source>
</evidence>
<protein>
    <submittedName>
        <fullName evidence="2">Uncharacterized protein</fullName>
    </submittedName>
</protein>
<accession>A0A1A9VET4</accession>
<sequence length="154" mass="17742">MGQSSQTKSLLLLIFTILCYALISPSTCRILEGSQSAINYHKWDRSGLGRNVANSRESGLSSYYLDKRSLVQSLLSLAKKYQKMRDKSWDLSDILLTECRDDERLKRFYQYEHMGFANDVVRNYSMITAVCVLVEMFLLTILSSTKCEIIIWSD</sequence>
<dbReference type="EnsemblMetazoa" id="GAUT035033-RA">
    <property type="protein sequence ID" value="GAUT035033-PA"/>
    <property type="gene ID" value="GAUT035033"/>
</dbReference>
<dbReference type="STRING" id="7395.A0A1A9VET4"/>
<feature type="chain" id="PRO_5008399316" evidence="1">
    <location>
        <begin position="22"/>
        <end position="154"/>
    </location>
</feature>
<name>A0A1A9VET4_GLOAU</name>